<evidence type="ECO:0000313" key="3">
    <source>
        <dbReference type="Proteomes" id="UP001501509"/>
    </source>
</evidence>
<sequence>MEDQREIAYVESVARGWTMEDGEDLSAMRRALREVRARALPMNMSMDLIRRTAEERWSS</sequence>
<evidence type="ECO:0000313" key="2">
    <source>
        <dbReference type="EMBL" id="GAA2636339.1"/>
    </source>
</evidence>
<dbReference type="Proteomes" id="UP001501509">
    <property type="component" value="Unassembled WGS sequence"/>
</dbReference>
<feature type="domain" description="DUF5753" evidence="1">
    <location>
        <begin position="2"/>
        <end position="51"/>
    </location>
</feature>
<evidence type="ECO:0000259" key="1">
    <source>
        <dbReference type="Pfam" id="PF19054"/>
    </source>
</evidence>
<keyword evidence="3" id="KW-1185">Reference proteome</keyword>
<proteinExistence type="predicted"/>
<dbReference type="EMBL" id="BAAATD010000020">
    <property type="protein sequence ID" value="GAA2636339.1"/>
    <property type="molecule type" value="Genomic_DNA"/>
</dbReference>
<accession>A0ABP6D5J9</accession>
<name>A0ABP6D5J9_9ACTN</name>
<reference evidence="3" key="1">
    <citation type="journal article" date="2019" name="Int. J. Syst. Evol. Microbiol.">
        <title>The Global Catalogue of Microorganisms (GCM) 10K type strain sequencing project: providing services to taxonomists for standard genome sequencing and annotation.</title>
        <authorList>
            <consortium name="The Broad Institute Genomics Platform"/>
            <consortium name="The Broad Institute Genome Sequencing Center for Infectious Disease"/>
            <person name="Wu L."/>
            <person name="Ma J."/>
        </authorList>
    </citation>
    <scope>NUCLEOTIDE SEQUENCE [LARGE SCALE GENOMIC DNA]</scope>
    <source>
        <strain evidence="3">JCM 6833</strain>
    </source>
</reference>
<dbReference type="InterPro" id="IPR043917">
    <property type="entry name" value="DUF5753"/>
</dbReference>
<comment type="caution">
    <text evidence="2">The sequence shown here is derived from an EMBL/GenBank/DDBJ whole genome shotgun (WGS) entry which is preliminary data.</text>
</comment>
<organism evidence="2 3">
    <name type="scientific">Actinomadura fulvescens</name>
    <dbReference type="NCBI Taxonomy" id="46160"/>
    <lineage>
        <taxon>Bacteria</taxon>
        <taxon>Bacillati</taxon>
        <taxon>Actinomycetota</taxon>
        <taxon>Actinomycetes</taxon>
        <taxon>Streptosporangiales</taxon>
        <taxon>Thermomonosporaceae</taxon>
        <taxon>Actinomadura</taxon>
    </lineage>
</organism>
<dbReference type="Pfam" id="PF19054">
    <property type="entry name" value="DUF5753"/>
    <property type="match status" value="1"/>
</dbReference>
<gene>
    <name evidence="2" type="ORF">GCM10010411_89460</name>
</gene>
<protein>
    <recommendedName>
        <fullName evidence="1">DUF5753 domain-containing protein</fullName>
    </recommendedName>
</protein>